<organism evidence="4 5">
    <name type="scientific">Pogonophryne albipinna</name>
    <dbReference type="NCBI Taxonomy" id="1090488"/>
    <lineage>
        <taxon>Eukaryota</taxon>
        <taxon>Metazoa</taxon>
        <taxon>Chordata</taxon>
        <taxon>Craniata</taxon>
        <taxon>Vertebrata</taxon>
        <taxon>Euteleostomi</taxon>
        <taxon>Actinopterygii</taxon>
        <taxon>Neopterygii</taxon>
        <taxon>Teleostei</taxon>
        <taxon>Neoteleostei</taxon>
        <taxon>Acanthomorphata</taxon>
        <taxon>Eupercaria</taxon>
        <taxon>Perciformes</taxon>
        <taxon>Notothenioidei</taxon>
        <taxon>Pogonophryne</taxon>
    </lineage>
</organism>
<dbReference type="Proteomes" id="UP001219934">
    <property type="component" value="Unassembled WGS sequence"/>
</dbReference>
<feature type="signal peptide" evidence="3">
    <location>
        <begin position="1"/>
        <end position="20"/>
    </location>
</feature>
<feature type="compositionally biased region" description="Polar residues" evidence="1">
    <location>
        <begin position="235"/>
        <end position="249"/>
    </location>
</feature>
<feature type="compositionally biased region" description="Basic and acidic residues" evidence="1">
    <location>
        <begin position="106"/>
        <end position="117"/>
    </location>
</feature>
<sequence>MESFTLIAAVLLCSLSWISASVSQTVEVQPGEEVTLLCLNISIYPTQSDWFRVLNGTKPSCVSSIYGAVEPDEMTYLMSLILGCLAFLLTIVVIVLAVKIRKLQRDANEESQPKRPQNDVVVTVQTQGGGRERDTRVTDAASGSVPLPSGQLPVEGEGEPGPSSKAANEESRGEEAEVPVQEEVEDHESSTDEEEAAMDSQCQGQSEAPTQDATDTEPPVVVSEARHRPVIWDSGPQQQAQPRLMTATQDPRLRTTATGTATTHDRDSGSTTQDHSNRHSHDS</sequence>
<keyword evidence="2" id="KW-0472">Membrane</keyword>
<keyword evidence="2" id="KW-1133">Transmembrane helix</keyword>
<feature type="chain" id="PRO_5041932290" description="Ig-like domain-containing protein" evidence="3">
    <location>
        <begin position="21"/>
        <end position="283"/>
    </location>
</feature>
<feature type="compositionally biased region" description="Acidic residues" evidence="1">
    <location>
        <begin position="176"/>
        <end position="197"/>
    </location>
</feature>
<feature type="region of interest" description="Disordered" evidence="1">
    <location>
        <begin position="106"/>
        <end position="283"/>
    </location>
</feature>
<keyword evidence="2" id="KW-0812">Transmembrane</keyword>
<keyword evidence="3" id="KW-0732">Signal</keyword>
<comment type="caution">
    <text evidence="4">The sequence shown here is derived from an EMBL/GenBank/DDBJ whole genome shotgun (WGS) entry which is preliminary data.</text>
</comment>
<evidence type="ECO:0000256" key="2">
    <source>
        <dbReference type="SAM" id="Phobius"/>
    </source>
</evidence>
<evidence type="ECO:0000313" key="5">
    <source>
        <dbReference type="Proteomes" id="UP001219934"/>
    </source>
</evidence>
<evidence type="ECO:0000313" key="4">
    <source>
        <dbReference type="EMBL" id="KAJ4949063.1"/>
    </source>
</evidence>
<gene>
    <name evidence="4" type="ORF">JOQ06_020581</name>
</gene>
<keyword evidence="5" id="KW-1185">Reference proteome</keyword>
<dbReference type="AlphaFoldDB" id="A0AAD6BTS4"/>
<proteinExistence type="predicted"/>
<evidence type="ECO:0000256" key="3">
    <source>
        <dbReference type="SAM" id="SignalP"/>
    </source>
</evidence>
<protein>
    <recommendedName>
        <fullName evidence="6">Ig-like domain-containing protein</fullName>
    </recommendedName>
</protein>
<accession>A0AAD6BTS4</accession>
<feature type="transmembrane region" description="Helical" evidence="2">
    <location>
        <begin position="76"/>
        <end position="98"/>
    </location>
</feature>
<evidence type="ECO:0000256" key="1">
    <source>
        <dbReference type="SAM" id="MobiDB-lite"/>
    </source>
</evidence>
<reference evidence="4" key="1">
    <citation type="submission" date="2022-11" db="EMBL/GenBank/DDBJ databases">
        <title>Chromosome-level genome of Pogonophryne albipinna.</title>
        <authorList>
            <person name="Jo E."/>
        </authorList>
    </citation>
    <scope>NUCLEOTIDE SEQUENCE</scope>
    <source>
        <strain evidence="4">SGF0006</strain>
        <tissue evidence="4">Muscle</tissue>
    </source>
</reference>
<dbReference type="EMBL" id="JAPTMU010000001">
    <property type="protein sequence ID" value="KAJ4949063.1"/>
    <property type="molecule type" value="Genomic_DNA"/>
</dbReference>
<feature type="compositionally biased region" description="Polar residues" evidence="1">
    <location>
        <begin position="200"/>
        <end position="213"/>
    </location>
</feature>
<name>A0AAD6BTS4_9TELE</name>
<evidence type="ECO:0008006" key="6">
    <source>
        <dbReference type="Google" id="ProtNLM"/>
    </source>
</evidence>